<evidence type="ECO:0000259" key="13">
    <source>
        <dbReference type="Pfam" id="PF00291"/>
    </source>
</evidence>
<evidence type="ECO:0000256" key="9">
    <source>
        <dbReference type="ARBA" id="ARBA00023239"/>
    </source>
</evidence>
<keyword evidence="7" id="KW-0791">Threonine biosynthesis</keyword>
<dbReference type="EC" id="4.2.3.1" evidence="4 11"/>
<dbReference type="GO" id="GO:0030170">
    <property type="term" value="F:pyridoxal phosphate binding"/>
    <property type="evidence" value="ECO:0007669"/>
    <property type="project" value="InterPro"/>
</dbReference>
<dbReference type="RefSeq" id="WP_072714940.1">
    <property type="nucleotide sequence ID" value="NZ_FRAU01000003.1"/>
</dbReference>
<evidence type="ECO:0000256" key="11">
    <source>
        <dbReference type="NCBIfam" id="TIGR00260"/>
    </source>
</evidence>
<dbReference type="Pfam" id="PF14821">
    <property type="entry name" value="Thr_synth_N"/>
    <property type="match status" value="1"/>
</dbReference>
<name>A0A1M6SEH7_9BACT</name>
<keyword evidence="16" id="KW-1185">Reference proteome</keyword>
<evidence type="ECO:0000256" key="1">
    <source>
        <dbReference type="ARBA" id="ARBA00001933"/>
    </source>
</evidence>
<feature type="domain" description="Threonine synthase N-terminal" evidence="14">
    <location>
        <begin position="9"/>
        <end position="83"/>
    </location>
</feature>
<dbReference type="GO" id="GO:0004795">
    <property type="term" value="F:threonine synthase activity"/>
    <property type="evidence" value="ECO:0007669"/>
    <property type="project" value="UniProtKB-UniRule"/>
</dbReference>
<feature type="domain" description="Tryptophan synthase beta chain-like PALP" evidence="13">
    <location>
        <begin position="93"/>
        <end position="379"/>
    </location>
</feature>
<dbReference type="InterPro" id="IPR051166">
    <property type="entry name" value="Threonine_Synthase"/>
</dbReference>
<keyword evidence="9" id="KW-0456">Lyase</keyword>
<keyword evidence="8 12" id="KW-0663">Pyridoxal phosphate</keyword>
<evidence type="ECO:0000256" key="10">
    <source>
        <dbReference type="ARBA" id="ARBA00049144"/>
    </source>
</evidence>
<dbReference type="PANTHER" id="PTHR42690">
    <property type="entry name" value="THREONINE SYNTHASE FAMILY MEMBER"/>
    <property type="match status" value="1"/>
</dbReference>
<dbReference type="STRING" id="633813.SAMN04488087_1066"/>
<dbReference type="InterPro" id="IPR000634">
    <property type="entry name" value="Ser/Thr_deHydtase_PyrdxlP-BS"/>
</dbReference>
<dbReference type="PANTHER" id="PTHR42690:SF1">
    <property type="entry name" value="THREONINE SYNTHASE-LIKE 2"/>
    <property type="match status" value="1"/>
</dbReference>
<dbReference type="PROSITE" id="PS00165">
    <property type="entry name" value="DEHYDRATASE_SER_THR"/>
    <property type="match status" value="1"/>
</dbReference>
<evidence type="ECO:0000256" key="2">
    <source>
        <dbReference type="ARBA" id="ARBA00004979"/>
    </source>
</evidence>
<dbReference type="OrthoDB" id="9763107at2"/>
<feature type="modified residue" description="N6-(pyridoxal phosphate)lysine" evidence="12">
    <location>
        <position position="111"/>
    </location>
</feature>
<dbReference type="SUPFAM" id="SSF53686">
    <property type="entry name" value="Tryptophan synthase beta subunit-like PLP-dependent enzymes"/>
    <property type="match status" value="1"/>
</dbReference>
<protein>
    <recommendedName>
        <fullName evidence="5 11">Threonine synthase</fullName>
        <ecNumber evidence="4 11">4.2.3.1</ecNumber>
    </recommendedName>
</protein>
<gene>
    <name evidence="15" type="ORF">SAMN04488087_1066</name>
</gene>
<dbReference type="Pfam" id="PF00291">
    <property type="entry name" value="PALP"/>
    <property type="match status" value="1"/>
</dbReference>
<evidence type="ECO:0000256" key="12">
    <source>
        <dbReference type="PIRSR" id="PIRSR604450-51"/>
    </source>
</evidence>
<comment type="pathway">
    <text evidence="2">Amino-acid biosynthesis; L-threonine biosynthesis; L-threonine from L-aspartate: step 5/5.</text>
</comment>
<evidence type="ECO:0000256" key="5">
    <source>
        <dbReference type="ARBA" id="ARBA00018679"/>
    </source>
</evidence>
<reference evidence="16" key="1">
    <citation type="submission" date="2016-11" db="EMBL/GenBank/DDBJ databases">
        <authorList>
            <person name="Varghese N."/>
            <person name="Submissions S."/>
        </authorList>
    </citation>
    <scope>NUCLEOTIDE SEQUENCE [LARGE SCALE GENOMIC DNA]</scope>
    <source>
        <strain evidence="16">DSM 22212</strain>
    </source>
</reference>
<dbReference type="InterPro" id="IPR001926">
    <property type="entry name" value="TrpB-like_PALP"/>
</dbReference>
<evidence type="ECO:0000256" key="6">
    <source>
        <dbReference type="ARBA" id="ARBA00022605"/>
    </source>
</evidence>
<accession>A0A1M6SEH7</accession>
<dbReference type="InterPro" id="IPR004450">
    <property type="entry name" value="Thr_synthase-like"/>
</dbReference>
<comment type="cofactor">
    <cofactor evidence="1 12">
        <name>pyridoxal 5'-phosphate</name>
        <dbReference type="ChEBI" id="CHEBI:597326"/>
    </cofactor>
</comment>
<evidence type="ECO:0000256" key="7">
    <source>
        <dbReference type="ARBA" id="ARBA00022697"/>
    </source>
</evidence>
<sequence length="436" mass="47179">MATAEVVHFVSTRGEAPALTFDAALLQGLAPDGGLYIPERIPQLPPTVWQQKRSFSEMAADVLARWLQGVFSEETVARVTAEALSFPVPLVPLGDDLYVLELFHGPTLSFKDVGARTMARLARELLRQRDEQLLVLVATSGDTGSAVADGFAGVERVRVGLLYPYGQVSPVQERQLIVRRPGVQAFAVRGTFDDCQRLVKAAFADPDFARVRLSSANSINIGRLLPQMLYYIWAVATGNFEEVVFCVPSGNLGNLTGGVLAALSGLPVRRFIAAHNANDFFPRFLAGEQAAFGPSRRTLSNAMDVGAPSNFERLQALLGTSMPARIWGTSVSDEATLATIRHIYETTGYLPDPHTAVGLEAARRYRAATGDRTPLVVLATAHPAKFPEVMQQALGFKPEAPETLARLWKQDVSVVHVNAELEALKAYLLSDVAAGA</sequence>
<evidence type="ECO:0000256" key="3">
    <source>
        <dbReference type="ARBA" id="ARBA00005517"/>
    </source>
</evidence>
<comment type="similarity">
    <text evidence="3">Belongs to the threonine synthase family.</text>
</comment>
<proteinExistence type="inferred from homology"/>
<evidence type="ECO:0000313" key="15">
    <source>
        <dbReference type="EMBL" id="SHK43143.1"/>
    </source>
</evidence>
<dbReference type="UniPathway" id="UPA00050">
    <property type="reaction ID" value="UER00065"/>
</dbReference>
<dbReference type="InterPro" id="IPR029144">
    <property type="entry name" value="Thr_synth_N"/>
</dbReference>
<dbReference type="InterPro" id="IPR036052">
    <property type="entry name" value="TrpB-like_PALP_sf"/>
</dbReference>
<evidence type="ECO:0000259" key="14">
    <source>
        <dbReference type="Pfam" id="PF14821"/>
    </source>
</evidence>
<dbReference type="Proteomes" id="UP000185812">
    <property type="component" value="Unassembled WGS sequence"/>
</dbReference>
<evidence type="ECO:0000256" key="4">
    <source>
        <dbReference type="ARBA" id="ARBA00013028"/>
    </source>
</evidence>
<dbReference type="Gene3D" id="3.90.1380.10">
    <property type="entry name" value="Threonine synthase, N-terminal domain"/>
    <property type="match status" value="1"/>
</dbReference>
<organism evidence="15 16">
    <name type="scientific">Rhodothermus profundi</name>
    <dbReference type="NCBI Taxonomy" id="633813"/>
    <lineage>
        <taxon>Bacteria</taxon>
        <taxon>Pseudomonadati</taxon>
        <taxon>Rhodothermota</taxon>
        <taxon>Rhodothermia</taxon>
        <taxon>Rhodothermales</taxon>
        <taxon>Rhodothermaceae</taxon>
        <taxon>Rhodothermus</taxon>
    </lineage>
</organism>
<keyword evidence="6" id="KW-0028">Amino-acid biosynthesis</keyword>
<dbReference type="GO" id="GO:0009088">
    <property type="term" value="P:threonine biosynthetic process"/>
    <property type="evidence" value="ECO:0007669"/>
    <property type="project" value="UniProtKB-UniRule"/>
</dbReference>
<dbReference type="Gene3D" id="3.40.50.1100">
    <property type="match status" value="2"/>
</dbReference>
<dbReference type="EMBL" id="FRAU01000003">
    <property type="protein sequence ID" value="SHK43143.1"/>
    <property type="molecule type" value="Genomic_DNA"/>
</dbReference>
<comment type="catalytic activity">
    <reaction evidence="10">
        <text>O-phospho-L-homoserine + H2O = L-threonine + phosphate</text>
        <dbReference type="Rhea" id="RHEA:10840"/>
        <dbReference type="ChEBI" id="CHEBI:15377"/>
        <dbReference type="ChEBI" id="CHEBI:43474"/>
        <dbReference type="ChEBI" id="CHEBI:57590"/>
        <dbReference type="ChEBI" id="CHEBI:57926"/>
        <dbReference type="EC" id="4.2.3.1"/>
    </reaction>
</comment>
<dbReference type="NCBIfam" id="TIGR00260">
    <property type="entry name" value="thrC"/>
    <property type="match status" value="1"/>
</dbReference>
<dbReference type="InterPro" id="IPR037158">
    <property type="entry name" value="Thr_synth_N_sf"/>
</dbReference>
<dbReference type="AlphaFoldDB" id="A0A1M6SEH7"/>
<evidence type="ECO:0000256" key="8">
    <source>
        <dbReference type="ARBA" id="ARBA00022898"/>
    </source>
</evidence>
<evidence type="ECO:0000313" key="16">
    <source>
        <dbReference type="Proteomes" id="UP000185812"/>
    </source>
</evidence>